<gene>
    <name evidence="1" type="ORF">CEP51_004628</name>
</gene>
<evidence type="ECO:0000313" key="2">
    <source>
        <dbReference type="Proteomes" id="UP000287972"/>
    </source>
</evidence>
<reference evidence="1 2" key="1">
    <citation type="submission" date="2017-06" db="EMBL/GenBank/DDBJ databases">
        <title>Comparative genomic analysis of Ambrosia Fusariam Clade fungi.</title>
        <authorList>
            <person name="Stajich J.E."/>
            <person name="Carrillo J."/>
            <person name="Kijimoto T."/>
            <person name="Eskalen A."/>
            <person name="O'Donnell K."/>
            <person name="Kasson M."/>
        </authorList>
    </citation>
    <scope>NUCLEOTIDE SEQUENCE [LARGE SCALE GENOMIC DNA]</scope>
    <source>
        <strain evidence="1 2">NRRL62606</strain>
    </source>
</reference>
<name>A0A428S0H0_9HYPO</name>
<dbReference type="Proteomes" id="UP000287972">
    <property type="component" value="Unassembled WGS sequence"/>
</dbReference>
<comment type="caution">
    <text evidence="1">The sequence shown here is derived from an EMBL/GenBank/DDBJ whole genome shotgun (WGS) entry which is preliminary data.</text>
</comment>
<protein>
    <submittedName>
        <fullName evidence="1">Uncharacterized protein</fullName>
    </submittedName>
</protein>
<accession>A0A428S0H0</accession>
<organism evidence="1 2">
    <name type="scientific">Fusarium floridanum</name>
    <dbReference type="NCBI Taxonomy" id="1325733"/>
    <lineage>
        <taxon>Eukaryota</taxon>
        <taxon>Fungi</taxon>
        <taxon>Dikarya</taxon>
        <taxon>Ascomycota</taxon>
        <taxon>Pezizomycotina</taxon>
        <taxon>Sordariomycetes</taxon>
        <taxon>Hypocreomycetidae</taxon>
        <taxon>Hypocreales</taxon>
        <taxon>Nectriaceae</taxon>
        <taxon>Fusarium</taxon>
        <taxon>Fusarium solani species complex</taxon>
    </lineage>
</organism>
<dbReference type="AlphaFoldDB" id="A0A428S0H0"/>
<keyword evidence="2" id="KW-1185">Reference proteome</keyword>
<evidence type="ECO:0000313" key="1">
    <source>
        <dbReference type="EMBL" id="RSL83224.1"/>
    </source>
</evidence>
<dbReference type="EMBL" id="NKCL01000087">
    <property type="protein sequence ID" value="RSL83224.1"/>
    <property type="molecule type" value="Genomic_DNA"/>
</dbReference>
<sequence length="74" mass="8649">MALSHLKAWIPQREQAPRVLTVVRRMSLYILNSCYQIPVFQTGIVEAILQMTPYKNHFHFANPLNPMYPFQGTM</sequence>
<proteinExistence type="predicted"/>